<keyword evidence="1" id="KW-1133">Transmembrane helix</keyword>
<protein>
    <submittedName>
        <fullName evidence="3">Uncharacterized protein</fullName>
    </submittedName>
</protein>
<feature type="signal peptide" evidence="2">
    <location>
        <begin position="1"/>
        <end position="21"/>
    </location>
</feature>
<feature type="transmembrane region" description="Helical" evidence="1">
    <location>
        <begin position="465"/>
        <end position="487"/>
    </location>
</feature>
<reference evidence="3" key="1">
    <citation type="submission" date="2023-08" db="EMBL/GenBank/DDBJ databases">
        <title>Draft sequence of the Babesia gibsoni genome.</title>
        <authorList>
            <person name="Yamagishi J.Y."/>
            <person name="Xuan X.X."/>
        </authorList>
    </citation>
    <scope>NUCLEOTIDE SEQUENCE</scope>
    <source>
        <strain evidence="3">Azabu</strain>
    </source>
</reference>
<comment type="caution">
    <text evidence="3">The sequence shown here is derived from an EMBL/GenBank/DDBJ whole genome shotgun (WGS) entry which is preliminary data.</text>
</comment>
<keyword evidence="4" id="KW-1185">Reference proteome</keyword>
<dbReference type="AlphaFoldDB" id="A0AAD8PFN3"/>
<evidence type="ECO:0000313" key="4">
    <source>
        <dbReference type="Proteomes" id="UP001230268"/>
    </source>
</evidence>
<dbReference type="Proteomes" id="UP001230268">
    <property type="component" value="Unassembled WGS sequence"/>
</dbReference>
<gene>
    <name evidence="3" type="ORF">BgAZ_103030</name>
</gene>
<evidence type="ECO:0000313" key="3">
    <source>
        <dbReference type="EMBL" id="KAK1444397.1"/>
    </source>
</evidence>
<feature type="transmembrane region" description="Helical" evidence="1">
    <location>
        <begin position="433"/>
        <end position="453"/>
    </location>
</feature>
<evidence type="ECO:0000256" key="1">
    <source>
        <dbReference type="SAM" id="Phobius"/>
    </source>
</evidence>
<accession>A0AAD8PFN3</accession>
<keyword evidence="2" id="KW-0732">Signal</keyword>
<feature type="chain" id="PRO_5042227071" evidence="2">
    <location>
        <begin position="22"/>
        <end position="488"/>
    </location>
</feature>
<proteinExistence type="predicted"/>
<sequence length="488" mass="56178">MKVGLRFFLYLAGSRLLACHASYLKYFNGGDDSFKRDLDWVNGFRKVTMPVELEYNSELSAMMNDNVLPGSSNLISDVRQAIEQISEVRQLILKQNYDEDRLQTYASQLTSEDIMEAFTKFTRIYDVFVELYEKVQEWENLVTNVWYNRYVYRIKDPRLYTWFMEHGFYVDNLNEQTTIYGIKDALEGVLGKRRPLHRALTVYVTYYMLQKPENFGDRLSWLYMFSSSLGNVLMEHTVRKHVNKRMPKGGEFVLDLKLLGTNDGVLRTLIDNDDNRRGLHPTNLFYKKPGRFAHTAVSKYWVTLSDVCKVVVGELKELGVKFKTDYTSNGVDTERNDYLKTLGFDFKDTMLYDTFYSSRIFSLVGDSMPLANVCKVVEDYNQEDEDTSTLEDTEEVFTLYDDDYDSSGDDYELSNVTELTGGALEPSINDVPVVGNFIKTSFGVACYAMHFIAKGLRAVKQKRAALTEFAFIPSNGIALMVGLFVTLM</sequence>
<evidence type="ECO:0000256" key="2">
    <source>
        <dbReference type="SAM" id="SignalP"/>
    </source>
</evidence>
<keyword evidence="1" id="KW-0472">Membrane</keyword>
<name>A0AAD8PFN3_BABGI</name>
<keyword evidence="1" id="KW-0812">Transmembrane</keyword>
<organism evidence="3 4">
    <name type="scientific">Babesia gibsoni</name>
    <dbReference type="NCBI Taxonomy" id="33632"/>
    <lineage>
        <taxon>Eukaryota</taxon>
        <taxon>Sar</taxon>
        <taxon>Alveolata</taxon>
        <taxon>Apicomplexa</taxon>
        <taxon>Aconoidasida</taxon>
        <taxon>Piroplasmida</taxon>
        <taxon>Babesiidae</taxon>
        <taxon>Babesia</taxon>
    </lineage>
</organism>
<dbReference type="EMBL" id="JAVEPI010000001">
    <property type="protein sequence ID" value="KAK1444397.1"/>
    <property type="molecule type" value="Genomic_DNA"/>
</dbReference>